<dbReference type="PANTHER" id="PTHR13271">
    <property type="entry name" value="UNCHARACTERIZED PUTATIVE METHYLTRANSFERASE"/>
    <property type="match status" value="1"/>
</dbReference>
<protein>
    <recommendedName>
        <fullName evidence="3">SET domain-containing protein</fullName>
    </recommendedName>
</protein>
<sequence>MAKPTPRPSARRTNARAVQVRSIRRPVTSFGSFACCFACMASLCFGNRGDVDDLAWKWVSSDWDESGEPSGIHLSATVQEPVCASVCERVCRDYPIAASTGFSSRAFLQCIEGHGSNASGQSMLPTEEARSLQARMTDHLLDALKSNSSSDHSRYLYYKHVKMVQDDPLLSHLFDIEASLQHQQAEVLRVRQGGVTFYEPGDPAIEKHNLGRPAAVRQLAEWIRDNGGTVNDLVAIESASEAKVADSGEGGVVLRARGHIRKFSIVVSLPYFMLLTSKAVLSQNPVLQHLYRKFYAEKWIHNEDLHLVLALMFDHKYQGLDFTPYYKTLPAHLGSVPLLWPEVTDFAIELLRRESPFADISNFDHQTLQPRHEDGRDHRHRKGTRKQMEARLEARLKTSLNESGIPLTNMEHVKDTLIKTEMGNRQTYTKLALAVGGYYKDKLEAAGIPFSSLPDPVRKRGLLYLLPSYTTFLSATAFVGSRNFGDMLMPLLDMCIHDGQDPNVDYGNAKDMNTYMLRAKRDVQAGEILRFDYRLASAIPYWLNHGFVPPGVQKQSDGRATAPL</sequence>
<dbReference type="AlphaFoldDB" id="A0A7S2J5R8"/>
<evidence type="ECO:0000313" key="2">
    <source>
        <dbReference type="EMBL" id="CAD9538597.1"/>
    </source>
</evidence>
<dbReference type="EMBL" id="HBGW01023703">
    <property type="protein sequence ID" value="CAD9538597.1"/>
    <property type="molecule type" value="Transcribed_RNA"/>
</dbReference>
<dbReference type="InterPro" id="IPR050600">
    <property type="entry name" value="SETD3_SETD6_MTase"/>
</dbReference>
<organism evidence="2">
    <name type="scientific">Zooxanthella nutricula</name>
    <dbReference type="NCBI Taxonomy" id="1333877"/>
    <lineage>
        <taxon>Eukaryota</taxon>
        <taxon>Sar</taxon>
        <taxon>Alveolata</taxon>
        <taxon>Dinophyceae</taxon>
        <taxon>Peridiniales</taxon>
        <taxon>Peridiniales incertae sedis</taxon>
        <taxon>Zooxanthella</taxon>
    </lineage>
</organism>
<evidence type="ECO:0000256" key="1">
    <source>
        <dbReference type="SAM" id="MobiDB-lite"/>
    </source>
</evidence>
<accession>A0A7S2J5R8</accession>
<dbReference type="SUPFAM" id="SSF82199">
    <property type="entry name" value="SET domain"/>
    <property type="match status" value="2"/>
</dbReference>
<reference evidence="2" key="1">
    <citation type="submission" date="2021-01" db="EMBL/GenBank/DDBJ databases">
        <authorList>
            <person name="Corre E."/>
            <person name="Pelletier E."/>
            <person name="Niang G."/>
            <person name="Scheremetjew M."/>
            <person name="Finn R."/>
            <person name="Kale V."/>
            <person name="Holt S."/>
            <person name="Cochrane G."/>
            <person name="Meng A."/>
            <person name="Brown T."/>
            <person name="Cohen L."/>
        </authorList>
    </citation>
    <scope>NUCLEOTIDE SEQUENCE</scope>
    <source>
        <strain evidence="2">RCC3387</strain>
    </source>
</reference>
<dbReference type="PANTHER" id="PTHR13271:SF151">
    <property type="entry name" value="SET DOMAIN-CONTAINING PROTEIN 4"/>
    <property type="match status" value="1"/>
</dbReference>
<proteinExistence type="predicted"/>
<evidence type="ECO:0008006" key="3">
    <source>
        <dbReference type="Google" id="ProtNLM"/>
    </source>
</evidence>
<dbReference type="GO" id="GO:0016279">
    <property type="term" value="F:protein-lysine N-methyltransferase activity"/>
    <property type="evidence" value="ECO:0007669"/>
    <property type="project" value="TreeGrafter"/>
</dbReference>
<gene>
    <name evidence="2" type="ORF">BRAN1462_LOCUS15019</name>
</gene>
<dbReference type="Gene3D" id="3.90.1410.10">
    <property type="entry name" value="set domain protein methyltransferase, domain 1"/>
    <property type="match status" value="1"/>
</dbReference>
<dbReference type="InterPro" id="IPR046341">
    <property type="entry name" value="SET_dom_sf"/>
</dbReference>
<dbReference type="CDD" id="cd10527">
    <property type="entry name" value="SET_LSMT"/>
    <property type="match status" value="1"/>
</dbReference>
<feature type="region of interest" description="Disordered" evidence="1">
    <location>
        <begin position="368"/>
        <end position="389"/>
    </location>
</feature>
<name>A0A7S2J5R8_9DINO</name>